<accession>A0AAV0S422</accession>
<evidence type="ECO:0000313" key="2">
    <source>
        <dbReference type="EMBL" id="CAI0627933.1"/>
    </source>
</evidence>
<reference evidence="2" key="1">
    <citation type="submission" date="2022-08" db="EMBL/GenBank/DDBJ databases">
        <authorList>
            <person name="Gutierrez-Valencia J."/>
        </authorList>
    </citation>
    <scope>NUCLEOTIDE SEQUENCE</scope>
</reference>
<feature type="compositionally biased region" description="Polar residues" evidence="1">
    <location>
        <begin position="17"/>
        <end position="35"/>
    </location>
</feature>
<proteinExistence type="predicted"/>
<name>A0AAV0S422_9ROSI</name>
<organism evidence="2 3">
    <name type="scientific">Linum tenue</name>
    <dbReference type="NCBI Taxonomy" id="586396"/>
    <lineage>
        <taxon>Eukaryota</taxon>
        <taxon>Viridiplantae</taxon>
        <taxon>Streptophyta</taxon>
        <taxon>Embryophyta</taxon>
        <taxon>Tracheophyta</taxon>
        <taxon>Spermatophyta</taxon>
        <taxon>Magnoliopsida</taxon>
        <taxon>eudicotyledons</taxon>
        <taxon>Gunneridae</taxon>
        <taxon>Pentapetalae</taxon>
        <taxon>rosids</taxon>
        <taxon>fabids</taxon>
        <taxon>Malpighiales</taxon>
        <taxon>Linaceae</taxon>
        <taxon>Linum</taxon>
    </lineage>
</organism>
<comment type="caution">
    <text evidence="2">The sequence shown here is derived from an EMBL/GenBank/DDBJ whole genome shotgun (WGS) entry which is preliminary data.</text>
</comment>
<dbReference type="AlphaFoldDB" id="A0AAV0S422"/>
<protein>
    <submittedName>
        <fullName evidence="2">Uncharacterized protein</fullName>
    </submittedName>
</protein>
<gene>
    <name evidence="2" type="ORF">LITE_LOCUS51461</name>
</gene>
<dbReference type="Proteomes" id="UP001154282">
    <property type="component" value="Unassembled WGS sequence"/>
</dbReference>
<sequence>MLSSNSGNDGSPFGTPSPVNLNSASVADRSPSSPTLLHDHRGSRSASSLQGEFLTHGAKRRRREQVLSGVGGTRRKLNFCDSPPESHESLPPQPPPAAAAYRFDLSDRNITGSPFHVPSASGVKLRCCSTDHSSDHRGQMLHDASVNRLFAGSECLLPTGKRFIDWIRIVDRFIIGELRRVKHNTSANKKGAKRERRIRILMSMR</sequence>
<dbReference type="EMBL" id="CAMGYJ010000011">
    <property type="protein sequence ID" value="CAI0627933.1"/>
    <property type="molecule type" value="Genomic_DNA"/>
</dbReference>
<evidence type="ECO:0000256" key="1">
    <source>
        <dbReference type="SAM" id="MobiDB-lite"/>
    </source>
</evidence>
<evidence type="ECO:0000313" key="3">
    <source>
        <dbReference type="Proteomes" id="UP001154282"/>
    </source>
</evidence>
<feature type="region of interest" description="Disordered" evidence="1">
    <location>
        <begin position="1"/>
        <end position="94"/>
    </location>
</feature>
<keyword evidence="3" id="KW-1185">Reference proteome</keyword>